<dbReference type="AlphaFoldDB" id="C5BN55"/>
<gene>
    <name evidence="6" type="ordered locus">TERTU_0559</name>
</gene>
<evidence type="ECO:0000259" key="5">
    <source>
        <dbReference type="Pfam" id="PF14793"/>
    </source>
</evidence>
<dbReference type="InterPro" id="IPR021826">
    <property type="entry name" value="PpnN_C"/>
</dbReference>
<feature type="domain" description="Pyrimidine/purine nucleotide 5'-monophosphate nucleosidase N-terminal" evidence="5">
    <location>
        <begin position="17"/>
        <end position="123"/>
    </location>
</feature>
<dbReference type="GO" id="GO:0005829">
    <property type="term" value="C:cytosol"/>
    <property type="evidence" value="ECO:0007669"/>
    <property type="project" value="TreeGrafter"/>
</dbReference>
<dbReference type="InterPro" id="IPR049788">
    <property type="entry name" value="PpnN"/>
</dbReference>
<evidence type="ECO:0000256" key="2">
    <source>
        <dbReference type="ARBA" id="ARBA00011985"/>
    </source>
</evidence>
<dbReference type="InterPro" id="IPR037153">
    <property type="entry name" value="PpnN-like_sf"/>
</dbReference>
<dbReference type="KEGG" id="ttu:TERTU_0559"/>
<dbReference type="Pfam" id="PF03641">
    <property type="entry name" value="Lysine_decarbox"/>
    <property type="match status" value="1"/>
</dbReference>
<dbReference type="PANTHER" id="PTHR43393">
    <property type="entry name" value="CYTOKININ RIBOSIDE 5'-MONOPHOSPHATE PHOSPHORIBOHYDROLASE"/>
    <property type="match status" value="1"/>
</dbReference>
<evidence type="ECO:0000259" key="4">
    <source>
        <dbReference type="Pfam" id="PF11892"/>
    </source>
</evidence>
<evidence type="ECO:0000313" key="7">
    <source>
        <dbReference type="Proteomes" id="UP000009080"/>
    </source>
</evidence>
<comment type="catalytic activity">
    <reaction evidence="1">
        <text>AMP + H2O = D-ribose 5-phosphate + adenine</text>
        <dbReference type="Rhea" id="RHEA:20129"/>
        <dbReference type="ChEBI" id="CHEBI:15377"/>
        <dbReference type="ChEBI" id="CHEBI:16708"/>
        <dbReference type="ChEBI" id="CHEBI:78346"/>
        <dbReference type="ChEBI" id="CHEBI:456215"/>
        <dbReference type="EC" id="3.2.2.4"/>
    </reaction>
</comment>
<evidence type="ECO:0000256" key="1">
    <source>
        <dbReference type="ARBA" id="ARBA00000274"/>
    </source>
</evidence>
<dbReference type="EMBL" id="CP001614">
    <property type="protein sequence ID" value="ACR12645.1"/>
    <property type="molecule type" value="Genomic_DNA"/>
</dbReference>
<organism evidence="6 7">
    <name type="scientific">Teredinibacter turnerae (strain ATCC 39867 / T7901)</name>
    <dbReference type="NCBI Taxonomy" id="377629"/>
    <lineage>
        <taxon>Bacteria</taxon>
        <taxon>Pseudomonadati</taxon>
        <taxon>Pseudomonadota</taxon>
        <taxon>Gammaproteobacteria</taxon>
        <taxon>Cellvibrionales</taxon>
        <taxon>Cellvibrionaceae</taxon>
        <taxon>Teredinibacter</taxon>
    </lineage>
</organism>
<evidence type="ECO:0000313" key="6">
    <source>
        <dbReference type="EMBL" id="ACR12645.1"/>
    </source>
</evidence>
<accession>C5BN55</accession>
<name>C5BN55_TERTT</name>
<dbReference type="EC" id="3.2.2.4" evidence="2"/>
<dbReference type="NCBIfam" id="NF038390">
    <property type="entry name" value="Nsidase_PpnN"/>
    <property type="match status" value="1"/>
</dbReference>
<dbReference type="eggNOG" id="COG1611">
    <property type="taxonomic scope" value="Bacteria"/>
</dbReference>
<dbReference type="InterPro" id="IPR031100">
    <property type="entry name" value="LOG_fam"/>
</dbReference>
<protein>
    <recommendedName>
        <fullName evidence="3">AMP nucleosidase</fullName>
        <ecNumber evidence="2">3.2.2.4</ecNumber>
    </recommendedName>
    <alternativeName>
        <fullName evidence="3">AMP nucleosidase</fullName>
    </alternativeName>
</protein>
<dbReference type="RefSeq" id="WP_015818757.1">
    <property type="nucleotide sequence ID" value="NC_012997.1"/>
</dbReference>
<dbReference type="PANTHER" id="PTHR43393:SF1">
    <property type="entry name" value="PYRIMIDINE_PURINE NUCLEOTIDE 5'-MONOPHOSPHATE NUCLEOSIDASE"/>
    <property type="match status" value="1"/>
</dbReference>
<keyword evidence="7" id="KW-1185">Reference proteome</keyword>
<dbReference type="SUPFAM" id="SSF102405">
    <property type="entry name" value="MCP/YpsA-like"/>
    <property type="match status" value="1"/>
</dbReference>
<feature type="domain" description="Pyrimidine/purine nucleotide 5'-monophosphate nucleosidase C-terminal" evidence="4">
    <location>
        <begin position="342"/>
        <end position="462"/>
    </location>
</feature>
<dbReference type="Pfam" id="PF11892">
    <property type="entry name" value="PpnN_C"/>
    <property type="match status" value="1"/>
</dbReference>
<proteinExistence type="predicted"/>
<dbReference type="STRING" id="377629.TERTU_0559"/>
<dbReference type="Gene3D" id="3.40.50.450">
    <property type="match status" value="1"/>
</dbReference>
<dbReference type="Gene3D" id="3.30.1850.10">
    <property type="entry name" value="MoCo carrier protein-like"/>
    <property type="match status" value="1"/>
</dbReference>
<evidence type="ECO:0000256" key="3">
    <source>
        <dbReference type="ARBA" id="ARBA00031983"/>
    </source>
</evidence>
<dbReference type="GO" id="GO:0008714">
    <property type="term" value="F:AMP nucleosidase activity"/>
    <property type="evidence" value="ECO:0007669"/>
    <property type="project" value="UniProtKB-EC"/>
</dbReference>
<reference evidence="6 7" key="1">
    <citation type="journal article" date="2009" name="PLoS ONE">
        <title>The complete genome of Teredinibacter turnerae T7901: an intracellular endosymbiont of marine wood-boring bivalves (shipworms).</title>
        <authorList>
            <person name="Yang J.C."/>
            <person name="Madupu R."/>
            <person name="Durkin A.S."/>
            <person name="Ekborg N.A."/>
            <person name="Pedamallu C.S."/>
            <person name="Hostetler J.B."/>
            <person name="Radune D."/>
            <person name="Toms B.S."/>
            <person name="Henrissat B."/>
            <person name="Coutinho P.M."/>
            <person name="Schwarz S."/>
            <person name="Field L."/>
            <person name="Trindade-Silva A.E."/>
            <person name="Soares C.A.G."/>
            <person name="Elshahawi S."/>
            <person name="Hanora A."/>
            <person name="Schmidt E.W."/>
            <person name="Haygood M.G."/>
            <person name="Posfai J."/>
            <person name="Benner J."/>
            <person name="Madinger C."/>
            <person name="Nove J."/>
            <person name="Anton B."/>
            <person name="Chaudhary K."/>
            <person name="Foster J."/>
            <person name="Holman A."/>
            <person name="Kumar S."/>
            <person name="Lessard P.A."/>
            <person name="Luyten Y.A."/>
            <person name="Slatko B."/>
            <person name="Wood N."/>
            <person name="Wu B."/>
            <person name="Teplitski M."/>
            <person name="Mougous J.D."/>
            <person name="Ward N."/>
            <person name="Eisen J.A."/>
            <person name="Badger J.H."/>
            <person name="Distel D.L."/>
        </authorList>
    </citation>
    <scope>NUCLEOTIDE SEQUENCE [LARGE SCALE GENOMIC DNA]</scope>
    <source>
        <strain evidence="7">ATCC 39867 / T7901</strain>
    </source>
</reference>
<dbReference type="Proteomes" id="UP000009080">
    <property type="component" value="Chromosome"/>
</dbReference>
<sequence>MLDSVSIGAAGKKISALITPDNTLNVLSQLEVARLVEKSNAAVYETFRRCALAALNTGAETDNTKQVLEQFRDFEIDVVQQERGIKLHLKNAPGNAFVDGEMVQGIKEHLFSALRDIIYVNNELLENSAADFHSSEGITNGVFQILRNSSVLKVHRSPSIIVCWGGHSINEVEYDYSKEVGYQMGLRGLDICTGCGPGAMKGPMKGATFGHAKQRIQGRYIGITEPGIIAAESPNPIVSELVIMPDIEKRLEAFVRLGHGIVVFPGGVGTAEEILYLLGILLHPDNRGLPFPLIFSGPASAAEYFGQIDEFIGLTLGKEAQGLYEIILDDPVLVAQKMRAGMDVVRNYRKQTHDAYYYNWVLKIDQDLQSPFNPTHQSMSQLSLRPGLAPNLLAANLRKAFSGIVDGNVKEHGIHAVAEKGPYQICGDPQIMKPLDALLRSFVAQKRMKIPTEEYIPCYQVVV</sequence>
<dbReference type="SMR" id="C5BN55"/>
<dbReference type="InterPro" id="IPR027820">
    <property type="entry name" value="PpnN_N"/>
</dbReference>
<dbReference type="OrthoDB" id="9801098at2"/>
<dbReference type="Pfam" id="PF14793">
    <property type="entry name" value="DUF4478"/>
    <property type="match status" value="1"/>
</dbReference>
<dbReference type="InterPro" id="IPR052341">
    <property type="entry name" value="LOG_family_nucleotidases"/>
</dbReference>
<dbReference type="HOGENOM" id="CLU_047550_0_0_6"/>